<proteinExistence type="predicted"/>
<name>A0A6M3JGM0_9ZZZZ</name>
<protein>
    <submittedName>
        <fullName evidence="1">Uncharacterized protein</fullName>
    </submittedName>
</protein>
<dbReference type="EMBL" id="MT141606">
    <property type="protein sequence ID" value="QJA68315.1"/>
    <property type="molecule type" value="Genomic_DNA"/>
</dbReference>
<dbReference type="EMBL" id="MT145183">
    <property type="protein sequence ID" value="QJI04473.1"/>
    <property type="molecule type" value="Genomic_DNA"/>
</dbReference>
<evidence type="ECO:0000313" key="3">
    <source>
        <dbReference type="EMBL" id="QJI04473.1"/>
    </source>
</evidence>
<gene>
    <name evidence="1" type="ORF">MM415A07077_0005</name>
    <name evidence="2" type="ORF">MM415B07037_0009</name>
    <name evidence="3" type="ORF">TM448B09010_0006</name>
</gene>
<evidence type="ECO:0000313" key="1">
    <source>
        <dbReference type="EMBL" id="QJA68315.1"/>
    </source>
</evidence>
<dbReference type="EMBL" id="MT143448">
    <property type="protein sequence ID" value="QJA96948.1"/>
    <property type="molecule type" value="Genomic_DNA"/>
</dbReference>
<accession>A0A6M3JGM0</accession>
<dbReference type="AlphaFoldDB" id="A0A6M3JGM0"/>
<evidence type="ECO:0000313" key="2">
    <source>
        <dbReference type="EMBL" id="QJA96948.1"/>
    </source>
</evidence>
<organism evidence="1">
    <name type="scientific">viral metagenome</name>
    <dbReference type="NCBI Taxonomy" id="1070528"/>
    <lineage>
        <taxon>unclassified sequences</taxon>
        <taxon>metagenomes</taxon>
        <taxon>organismal metagenomes</taxon>
    </lineage>
</organism>
<sequence length="56" mass="6922">MDTDCWNCIFYYYEKDTNWKECQHEDYDIENPDHCPGYYAMEDAKADSKYRNSDKY</sequence>
<reference evidence="1" key="1">
    <citation type="submission" date="2020-03" db="EMBL/GenBank/DDBJ databases">
        <title>The deep terrestrial virosphere.</title>
        <authorList>
            <person name="Holmfeldt K."/>
            <person name="Nilsson E."/>
            <person name="Simone D."/>
            <person name="Lopez-Fernandez M."/>
            <person name="Wu X."/>
            <person name="de Brujin I."/>
            <person name="Lundin D."/>
            <person name="Andersson A."/>
            <person name="Bertilsson S."/>
            <person name="Dopson M."/>
        </authorList>
    </citation>
    <scope>NUCLEOTIDE SEQUENCE</scope>
    <source>
        <strain evidence="1">MM415A07077</strain>
        <strain evidence="2">MM415B07037</strain>
        <strain evidence="3">TM448B09010</strain>
    </source>
</reference>